<evidence type="ECO:0000313" key="2">
    <source>
        <dbReference type="Proteomes" id="UP000070155"/>
    </source>
</evidence>
<reference evidence="1 2" key="1">
    <citation type="journal article" date="2016" name="Sci. Rep.">
        <title>Metabolic traits of an uncultured archaeal lineage -MSBL1- from brine pools of the Red Sea.</title>
        <authorList>
            <person name="Mwirichia R."/>
            <person name="Alam I."/>
            <person name="Rashid M."/>
            <person name="Vinu M."/>
            <person name="Ba-Alawi W."/>
            <person name="Anthony Kamau A."/>
            <person name="Kamanda Ngugi D."/>
            <person name="Goker M."/>
            <person name="Klenk H.P."/>
            <person name="Bajic V."/>
            <person name="Stingl U."/>
        </authorList>
    </citation>
    <scope>NUCLEOTIDE SEQUENCE [LARGE SCALE GENOMIC DNA]</scope>
    <source>
        <strain evidence="1">SCGC-AAA259I07</strain>
    </source>
</reference>
<name>A0A133UKX1_9EURY</name>
<keyword evidence="2" id="KW-1185">Reference proteome</keyword>
<dbReference type="Proteomes" id="UP000070155">
    <property type="component" value="Unassembled WGS sequence"/>
</dbReference>
<evidence type="ECO:0000313" key="1">
    <source>
        <dbReference type="EMBL" id="KXA94878.1"/>
    </source>
</evidence>
<protein>
    <submittedName>
        <fullName evidence="1">Uncharacterized protein</fullName>
    </submittedName>
</protein>
<dbReference type="EMBL" id="LHXQ01000024">
    <property type="protein sequence ID" value="KXA94878.1"/>
    <property type="molecule type" value="Genomic_DNA"/>
</dbReference>
<comment type="caution">
    <text evidence="1">The sequence shown here is derived from an EMBL/GenBank/DDBJ whole genome shotgun (WGS) entry which is preliminary data.</text>
</comment>
<proteinExistence type="predicted"/>
<organism evidence="1 2">
    <name type="scientific">candidate division MSBL1 archaeon SCGC-AAA259I07</name>
    <dbReference type="NCBI Taxonomy" id="1698266"/>
    <lineage>
        <taxon>Archaea</taxon>
        <taxon>Methanobacteriati</taxon>
        <taxon>Methanobacteriota</taxon>
        <taxon>candidate division MSBL1</taxon>
    </lineage>
</organism>
<gene>
    <name evidence="1" type="ORF">AKJ36_02035</name>
</gene>
<dbReference type="AlphaFoldDB" id="A0A133UKX1"/>
<sequence>MPSYGRKIPVVSSESNRSIILEEPSSFFRNVSSPKKCAEFSNTLLPEKSNSETFKGLKNKAEYPLYKHMSVVSLLMREKGNTLSEIPCLFLKNGVDVDYL</sequence>
<accession>A0A133UKX1</accession>